<evidence type="ECO:0000313" key="9">
    <source>
        <dbReference type="EMBL" id="PBB06497.1"/>
    </source>
</evidence>
<evidence type="ECO:0000256" key="5">
    <source>
        <dbReference type="NCBIfam" id="TIGR01804"/>
    </source>
</evidence>
<proteinExistence type="inferred from homology"/>
<evidence type="ECO:0000256" key="4">
    <source>
        <dbReference type="ARBA" id="ARBA00037921"/>
    </source>
</evidence>
<dbReference type="RefSeq" id="WP_095821486.1">
    <property type="nucleotide sequence ID" value="NZ_NSGH01000004.1"/>
</dbReference>
<dbReference type="Gene3D" id="3.40.605.10">
    <property type="entry name" value="Aldehyde Dehydrogenase, Chain A, domain 1"/>
    <property type="match status" value="1"/>
</dbReference>
<feature type="domain" description="Aldehyde dehydrogenase" evidence="8">
    <location>
        <begin position="10"/>
        <end position="475"/>
    </location>
</feature>
<dbReference type="PANTHER" id="PTHR43860:SF2">
    <property type="entry name" value="BETAINE ALDEHYDE DEHYDROGENASE-RELATED"/>
    <property type="match status" value="1"/>
</dbReference>
<feature type="active site" evidence="6">
    <location>
        <position position="248"/>
    </location>
</feature>
<keyword evidence="10" id="KW-1185">Reference proteome</keyword>
<comment type="pathway">
    <text evidence="4">Amine and polyamine biosynthesis; betaine biosynthesis via choline pathway; betaine from betaine aldehyde: step 1/1.</text>
</comment>
<dbReference type="EMBL" id="NSGH01000004">
    <property type="protein sequence ID" value="PBB06497.1"/>
    <property type="molecule type" value="Genomic_DNA"/>
</dbReference>
<sequence length="488" mass="53291">MKQMYINGNWVDARSGKTREIINPYNQEVIAEAADGNEEDAKIAIAAAREAFDNGAWASTPAATRGEKVLRIAELIERDREELARMETLDTGKTVEESREDMDDIAGVFRYFGGLADKDGGEMIESPIPDSQSRIVREPVGVCGQITPWNYPLLQASWKIAPALAAGNTIVMKPSEITPLTTVKVTELMEEAGFPAGVVNLVLGDGATVGNELAESDSVDLISFTGGIETGKKVMQKASGNMKKIALELGGKNPNVVFADADFETAVDQALNAAFFHAGQVCSAGARLIVEDSIHDEFVKELADRAGRIKLGDGFEDDTQSGPLISAEHRGKVESYVEIGKQEGAKIVTGGARPEEEELQNGFFYLPTIFTECTSDMRIVQEEIFGPVLTVERFHSEEEAVTLANDSVYGLAGAVFTTDIDKAERAAAKMRMGTVWINDFHPYFAQAPWGGYKQSGIGRELGKPGLEEYTETKHIYRNLKPEPIHWFK</sequence>
<dbReference type="PROSITE" id="PS00687">
    <property type="entry name" value="ALDEHYDE_DEHYDR_GLU"/>
    <property type="match status" value="1"/>
</dbReference>
<dbReference type="SUPFAM" id="SSF53720">
    <property type="entry name" value="ALDH-like"/>
    <property type="match status" value="1"/>
</dbReference>
<dbReference type="Gene3D" id="3.40.309.10">
    <property type="entry name" value="Aldehyde Dehydrogenase, Chain A, domain 2"/>
    <property type="match status" value="1"/>
</dbReference>
<dbReference type="PROSITE" id="PS00070">
    <property type="entry name" value="ALDEHYDE_DEHYDR_CYS"/>
    <property type="match status" value="1"/>
</dbReference>
<reference evidence="9 10" key="1">
    <citation type="submission" date="2017-08" db="EMBL/GenBank/DDBJ databases">
        <title>Salimicrobium alkalisoli sp. nov., isolated from saline alkaline soil.</title>
        <authorList>
            <person name="Zhang G."/>
            <person name="Xiong Q."/>
        </authorList>
    </citation>
    <scope>NUCLEOTIDE SEQUENCE [LARGE SCALE GENOMIC DNA]</scope>
    <source>
        <strain evidence="9 10">WN024</strain>
    </source>
</reference>
<dbReference type="InterPro" id="IPR016163">
    <property type="entry name" value="Ald_DH_C"/>
</dbReference>
<dbReference type="InterPro" id="IPR029510">
    <property type="entry name" value="Ald_DH_CS_GLU"/>
</dbReference>
<keyword evidence="3" id="KW-0520">NAD</keyword>
<gene>
    <name evidence="9" type="primary">betB</name>
    <name evidence="9" type="ORF">CKW00_03995</name>
</gene>
<dbReference type="NCBIfam" id="TIGR01804">
    <property type="entry name" value="BADH"/>
    <property type="match status" value="1"/>
</dbReference>
<evidence type="ECO:0000256" key="3">
    <source>
        <dbReference type="ARBA" id="ARBA00023027"/>
    </source>
</evidence>
<name>A0ABX4HUI0_9BACI</name>
<evidence type="ECO:0000313" key="10">
    <source>
        <dbReference type="Proteomes" id="UP000217561"/>
    </source>
</evidence>
<dbReference type="CDD" id="cd07119">
    <property type="entry name" value="ALDH_BADH-GbsA"/>
    <property type="match status" value="1"/>
</dbReference>
<dbReference type="InterPro" id="IPR016161">
    <property type="entry name" value="Ald_DH/histidinol_DH"/>
</dbReference>
<dbReference type="Proteomes" id="UP000217561">
    <property type="component" value="Unassembled WGS sequence"/>
</dbReference>
<dbReference type="EC" id="1.2.1.8" evidence="5"/>
<organism evidence="9 10">
    <name type="scientific">Salimicrobium humidisoli</name>
    <dbReference type="NCBI Taxonomy" id="2029857"/>
    <lineage>
        <taxon>Bacteria</taxon>
        <taxon>Bacillati</taxon>
        <taxon>Bacillota</taxon>
        <taxon>Bacilli</taxon>
        <taxon>Bacillales</taxon>
        <taxon>Bacillaceae</taxon>
        <taxon>Salimicrobium</taxon>
    </lineage>
</organism>
<evidence type="ECO:0000256" key="6">
    <source>
        <dbReference type="PROSITE-ProRule" id="PRU10007"/>
    </source>
</evidence>
<dbReference type="Pfam" id="PF00171">
    <property type="entry name" value="Aldedh"/>
    <property type="match status" value="1"/>
</dbReference>
<dbReference type="InterPro" id="IPR011264">
    <property type="entry name" value="BADH"/>
</dbReference>
<accession>A0ABX4HUI0</accession>
<evidence type="ECO:0000256" key="7">
    <source>
        <dbReference type="RuleBase" id="RU003345"/>
    </source>
</evidence>
<keyword evidence="2 7" id="KW-0560">Oxidoreductase</keyword>
<dbReference type="PANTHER" id="PTHR43860">
    <property type="entry name" value="BETAINE ALDEHYDE DEHYDROGENASE"/>
    <property type="match status" value="1"/>
</dbReference>
<evidence type="ECO:0000259" key="8">
    <source>
        <dbReference type="Pfam" id="PF00171"/>
    </source>
</evidence>
<evidence type="ECO:0000256" key="1">
    <source>
        <dbReference type="ARBA" id="ARBA00009986"/>
    </source>
</evidence>
<comment type="caution">
    <text evidence="9">The sequence shown here is derived from an EMBL/GenBank/DDBJ whole genome shotgun (WGS) entry which is preliminary data.</text>
</comment>
<evidence type="ECO:0000256" key="2">
    <source>
        <dbReference type="ARBA" id="ARBA00023002"/>
    </source>
</evidence>
<dbReference type="InterPro" id="IPR016160">
    <property type="entry name" value="Ald_DH_CS_CYS"/>
</dbReference>
<protein>
    <recommendedName>
        <fullName evidence="5">Betaine-aldehyde dehydrogenase</fullName>
        <ecNumber evidence="5">1.2.1.8</ecNumber>
    </recommendedName>
</protein>
<comment type="similarity">
    <text evidence="1 7">Belongs to the aldehyde dehydrogenase family.</text>
</comment>
<dbReference type="InterPro" id="IPR015590">
    <property type="entry name" value="Aldehyde_DH_dom"/>
</dbReference>
<dbReference type="InterPro" id="IPR016162">
    <property type="entry name" value="Ald_DH_N"/>
</dbReference>